<keyword evidence="4" id="KW-1185">Reference proteome</keyword>
<comment type="caution">
    <text evidence="3">The sequence shown here is derived from an EMBL/GenBank/DDBJ whole genome shotgun (WGS) entry which is preliminary data.</text>
</comment>
<keyword evidence="3" id="KW-0489">Methyltransferase</keyword>
<name>A0ABP0PY92_9DINO</name>
<sequence length="426" mass="48550">MSKLLGIGTSRLTKMRKAARSHEDSPPCDMRRVGHPKKFADRAVSVKRQLVHDFLYHLYVKVSDAVPEVSSHSFAGKVQSSKVLRFRRFRGKRPRIEEKRDKKLDEHSAQLVWESNFAGRLKIRPPTQHKTCSECTRHKYIIRKCGCNRLAAAAQTQQWSNHLKKQYMDRTVYWDLRAQSRLGHDEGGRPVLTIIMDSMDRSKWCVPRTSALQSKQLAPLRRPVLDLTACICHGKLLAIYFAEPSIVKGSSWTCEILMNVFHTLSTQGIDLREYSVVLHGDNCSKEVKSNSVARLLALLVARRRLRHGQLQTLMTGHSHEDVDAFFGLLGSWLQSQSELHDPQMFEDAVAKFLSNNSVRPEEPVRIVHFVELAMLRLAADLAAASFQATQAKIDADIAALESFFQGRQEHANRQVTQRKRPCCFCV</sequence>
<dbReference type="InterPro" id="IPR057191">
    <property type="entry name" value="DUF7869"/>
</dbReference>
<proteinExistence type="predicted"/>
<dbReference type="EMBL" id="CAXAMM010038767">
    <property type="protein sequence ID" value="CAK9080746.1"/>
    <property type="molecule type" value="Genomic_DNA"/>
</dbReference>
<feature type="region of interest" description="Disordered" evidence="1">
    <location>
        <begin position="1"/>
        <end position="34"/>
    </location>
</feature>
<evidence type="ECO:0000313" key="3">
    <source>
        <dbReference type="EMBL" id="CAK9080746.1"/>
    </source>
</evidence>
<dbReference type="GO" id="GO:0032259">
    <property type="term" value="P:methylation"/>
    <property type="evidence" value="ECO:0007669"/>
    <property type="project" value="UniProtKB-KW"/>
</dbReference>
<dbReference type="Proteomes" id="UP001642464">
    <property type="component" value="Unassembled WGS sequence"/>
</dbReference>
<feature type="non-terminal residue" evidence="3">
    <location>
        <position position="1"/>
    </location>
</feature>
<reference evidence="3 4" key="1">
    <citation type="submission" date="2024-02" db="EMBL/GenBank/DDBJ databases">
        <authorList>
            <person name="Chen Y."/>
            <person name="Shah S."/>
            <person name="Dougan E. K."/>
            <person name="Thang M."/>
            <person name="Chan C."/>
        </authorList>
    </citation>
    <scope>NUCLEOTIDE SEQUENCE [LARGE SCALE GENOMIC DNA]</scope>
</reference>
<accession>A0ABP0PY92</accession>
<evidence type="ECO:0000313" key="4">
    <source>
        <dbReference type="Proteomes" id="UP001642464"/>
    </source>
</evidence>
<feature type="compositionally biased region" description="Basic and acidic residues" evidence="1">
    <location>
        <begin position="20"/>
        <end position="32"/>
    </location>
</feature>
<protein>
    <submittedName>
        <fullName evidence="3">Modification methylase ScrFIA</fullName>
    </submittedName>
</protein>
<evidence type="ECO:0000259" key="2">
    <source>
        <dbReference type="Pfam" id="PF25273"/>
    </source>
</evidence>
<keyword evidence="3" id="KW-0808">Transferase</keyword>
<feature type="domain" description="DUF7869" evidence="2">
    <location>
        <begin position="226"/>
        <end position="340"/>
    </location>
</feature>
<dbReference type="PANTHER" id="PTHR33153:SF3">
    <property type="entry name" value="TRAFFICKING PROTEIN PARTICLE COMPLEX SUBUNIT 11 DOMAIN-CONTAINING PROTEIN"/>
    <property type="match status" value="1"/>
</dbReference>
<evidence type="ECO:0000256" key="1">
    <source>
        <dbReference type="SAM" id="MobiDB-lite"/>
    </source>
</evidence>
<organism evidence="3 4">
    <name type="scientific">Durusdinium trenchii</name>
    <dbReference type="NCBI Taxonomy" id="1381693"/>
    <lineage>
        <taxon>Eukaryota</taxon>
        <taxon>Sar</taxon>
        <taxon>Alveolata</taxon>
        <taxon>Dinophyceae</taxon>
        <taxon>Suessiales</taxon>
        <taxon>Symbiodiniaceae</taxon>
        <taxon>Durusdinium</taxon>
    </lineage>
</organism>
<dbReference type="GO" id="GO:0008168">
    <property type="term" value="F:methyltransferase activity"/>
    <property type="evidence" value="ECO:0007669"/>
    <property type="project" value="UniProtKB-KW"/>
</dbReference>
<dbReference type="PANTHER" id="PTHR33153">
    <property type="entry name" value="MYND-TYPE DOMAIN-CONTAINING PROTEIN"/>
    <property type="match status" value="1"/>
</dbReference>
<dbReference type="Pfam" id="PF25273">
    <property type="entry name" value="DUF7869"/>
    <property type="match status" value="1"/>
</dbReference>
<gene>
    <name evidence="3" type="ORF">SCF082_LOCUS38472</name>
</gene>